<accession>A0A914UVJ2</accession>
<keyword evidence="2" id="KW-1133">Transmembrane helix</keyword>
<dbReference type="AlphaFoldDB" id="A0A914UVJ2"/>
<reference evidence="4" key="1">
    <citation type="submission" date="2022-11" db="UniProtKB">
        <authorList>
            <consortium name="WormBaseParasite"/>
        </authorList>
    </citation>
    <scope>IDENTIFICATION</scope>
</reference>
<organism evidence="3 4">
    <name type="scientific">Plectus sambesii</name>
    <dbReference type="NCBI Taxonomy" id="2011161"/>
    <lineage>
        <taxon>Eukaryota</taxon>
        <taxon>Metazoa</taxon>
        <taxon>Ecdysozoa</taxon>
        <taxon>Nematoda</taxon>
        <taxon>Chromadorea</taxon>
        <taxon>Plectida</taxon>
        <taxon>Plectina</taxon>
        <taxon>Plectoidea</taxon>
        <taxon>Plectidae</taxon>
        <taxon>Plectus</taxon>
    </lineage>
</organism>
<protein>
    <submittedName>
        <fullName evidence="4">Uncharacterized protein</fullName>
    </submittedName>
</protein>
<evidence type="ECO:0000313" key="4">
    <source>
        <dbReference type="WBParaSite" id="PSAMB.scaffold12size138133.g155.t1"/>
    </source>
</evidence>
<dbReference type="WBParaSite" id="PSAMB.scaffold12size138133.g155.t1">
    <property type="protein sequence ID" value="PSAMB.scaffold12size138133.g155.t1"/>
    <property type="gene ID" value="PSAMB.scaffold12size138133.g155"/>
</dbReference>
<feature type="compositionally biased region" description="Polar residues" evidence="1">
    <location>
        <begin position="59"/>
        <end position="73"/>
    </location>
</feature>
<evidence type="ECO:0000256" key="2">
    <source>
        <dbReference type="SAM" id="Phobius"/>
    </source>
</evidence>
<feature type="region of interest" description="Disordered" evidence="1">
    <location>
        <begin position="36"/>
        <end position="119"/>
    </location>
</feature>
<keyword evidence="2" id="KW-0472">Membrane</keyword>
<sequence>MPASSSTSSPVKRTAVLLAVGGVSVAVIAWLFNRRRKSQKSLSRADSGIEITPVEEDMASSSNNDAQSPSQTRGGRRNYRQEAKDTNSPQKSPESVRNAKQPSTPLPFEQQPLSRPWSEEVERLEKLQLDDRNKDLPTSGSPDVQHMLQHDSKSQGYQTIESPSIASLHSEVRFLCLCLSVRLSGCYQEGVVARRRD</sequence>
<evidence type="ECO:0000313" key="3">
    <source>
        <dbReference type="Proteomes" id="UP000887566"/>
    </source>
</evidence>
<feature type="compositionally biased region" description="Polar residues" evidence="1">
    <location>
        <begin position="86"/>
        <end position="103"/>
    </location>
</feature>
<proteinExistence type="predicted"/>
<feature type="transmembrane region" description="Helical" evidence="2">
    <location>
        <begin position="15"/>
        <end position="32"/>
    </location>
</feature>
<evidence type="ECO:0000256" key="1">
    <source>
        <dbReference type="SAM" id="MobiDB-lite"/>
    </source>
</evidence>
<name>A0A914UVJ2_9BILA</name>
<keyword evidence="2" id="KW-0812">Transmembrane</keyword>
<keyword evidence="3" id="KW-1185">Reference proteome</keyword>
<dbReference type="Proteomes" id="UP000887566">
    <property type="component" value="Unplaced"/>
</dbReference>